<accession>A0A0R2NNK9</accession>
<dbReference type="PANTHER" id="PTHR30487">
    <property type="entry name" value="TYPE 4 PREPILIN-LIKE PROTEINS LEADER PEPTIDE-PROCESSING ENZYME"/>
    <property type="match status" value="1"/>
</dbReference>
<feature type="transmembrane region" description="Helical" evidence="1">
    <location>
        <begin position="123"/>
        <end position="151"/>
    </location>
</feature>
<evidence type="ECO:0000313" key="3">
    <source>
        <dbReference type="EMBL" id="KRO24714.1"/>
    </source>
</evidence>
<evidence type="ECO:0000256" key="1">
    <source>
        <dbReference type="SAM" id="Phobius"/>
    </source>
</evidence>
<proteinExistence type="predicted"/>
<name>A0A0R2NNK9_9LACO</name>
<protein>
    <recommendedName>
        <fullName evidence="2">Prepilin peptidase A24 N-terminal domain-containing protein</fullName>
    </recommendedName>
</protein>
<dbReference type="Pfam" id="PF06750">
    <property type="entry name" value="A24_N_bact"/>
    <property type="match status" value="1"/>
</dbReference>
<dbReference type="Proteomes" id="UP000051249">
    <property type="component" value="Unassembled WGS sequence"/>
</dbReference>
<dbReference type="RefSeq" id="WP_083486857.1">
    <property type="nucleotide sequence ID" value="NZ_BJZZ01000022.1"/>
</dbReference>
<dbReference type="AlphaFoldDB" id="A0A0R2NNK9"/>
<feature type="domain" description="Prepilin peptidase A24 N-terminal" evidence="2">
    <location>
        <begin position="8"/>
        <end position="91"/>
    </location>
</feature>
<keyword evidence="1" id="KW-0812">Transmembrane</keyword>
<feature type="transmembrane region" description="Helical" evidence="1">
    <location>
        <begin position="171"/>
        <end position="195"/>
    </location>
</feature>
<dbReference type="GO" id="GO:0005886">
    <property type="term" value="C:plasma membrane"/>
    <property type="evidence" value="ECO:0007669"/>
    <property type="project" value="TreeGrafter"/>
</dbReference>
<dbReference type="OrthoDB" id="9789291at2"/>
<dbReference type="PATRIC" id="fig|480391.4.peg.777"/>
<sequence>MIQLYLFIIGSCIGSFLVASYQRLSQGKSIYSPRSHCDSCQTLLPIFLLIPIASYLLCLGKCVYCRAKIPIYTLLIELICALLFLSVYVRFPRHILYYLLLFTILLFISTEDLATKSISTNCLLYLTGLLFFHKPTLIGFILLCLIILLSIEAFDFQRYFRRIGLADIELILSFMIVLNLERVSYIVLCATLIIFPFHISFKHKPLPFIPALSLFFILLCK</sequence>
<keyword evidence="4" id="KW-1185">Reference proteome</keyword>
<evidence type="ECO:0000259" key="2">
    <source>
        <dbReference type="Pfam" id="PF06750"/>
    </source>
</evidence>
<reference evidence="3 4" key="1">
    <citation type="journal article" date="2015" name="Genome Announc.">
        <title>Expanding the biotechnology potential of lactobacilli through comparative genomics of 213 strains and associated genera.</title>
        <authorList>
            <person name="Sun Z."/>
            <person name="Harris H.M."/>
            <person name="McCann A."/>
            <person name="Guo C."/>
            <person name="Argimon S."/>
            <person name="Zhang W."/>
            <person name="Yang X."/>
            <person name="Jeffery I.B."/>
            <person name="Cooney J.C."/>
            <person name="Kagawa T.F."/>
            <person name="Liu W."/>
            <person name="Song Y."/>
            <person name="Salvetti E."/>
            <person name="Wrobel A."/>
            <person name="Rasinkangas P."/>
            <person name="Parkhill J."/>
            <person name="Rea M.C."/>
            <person name="O'Sullivan O."/>
            <person name="Ritari J."/>
            <person name="Douillard F.P."/>
            <person name="Paul Ross R."/>
            <person name="Yang R."/>
            <person name="Briner A.E."/>
            <person name="Felis G.E."/>
            <person name="de Vos W.M."/>
            <person name="Barrangou R."/>
            <person name="Klaenhammer T.R."/>
            <person name="Caufield P.W."/>
            <person name="Cui Y."/>
            <person name="Zhang H."/>
            <person name="O'Toole P.W."/>
        </authorList>
    </citation>
    <scope>NUCLEOTIDE SEQUENCE [LARGE SCALE GENOMIC DNA]</scope>
    <source>
        <strain evidence="3 4">DSM 23026</strain>
    </source>
</reference>
<feature type="transmembrane region" description="Helical" evidence="1">
    <location>
        <begin position="95"/>
        <end position="114"/>
    </location>
</feature>
<keyword evidence="1" id="KW-1133">Transmembrane helix</keyword>
<feature type="transmembrane region" description="Helical" evidence="1">
    <location>
        <begin position="71"/>
        <end position="89"/>
    </location>
</feature>
<dbReference type="EMBL" id="JQCQ01000023">
    <property type="protein sequence ID" value="KRO24714.1"/>
    <property type="molecule type" value="Genomic_DNA"/>
</dbReference>
<evidence type="ECO:0000313" key="4">
    <source>
        <dbReference type="Proteomes" id="UP000051249"/>
    </source>
</evidence>
<dbReference type="GO" id="GO:0004190">
    <property type="term" value="F:aspartic-type endopeptidase activity"/>
    <property type="evidence" value="ECO:0007669"/>
    <property type="project" value="TreeGrafter"/>
</dbReference>
<keyword evidence="1" id="KW-0472">Membrane</keyword>
<dbReference type="InterPro" id="IPR010627">
    <property type="entry name" value="Prepilin_pept_A24_N"/>
</dbReference>
<feature type="transmembrane region" description="Helical" evidence="1">
    <location>
        <begin position="43"/>
        <end position="64"/>
    </location>
</feature>
<gene>
    <name evidence="3" type="ORF">IV88_GL000766</name>
</gene>
<organism evidence="3 4">
    <name type="scientific">Pediococcus argentinicus</name>
    <dbReference type="NCBI Taxonomy" id="480391"/>
    <lineage>
        <taxon>Bacteria</taxon>
        <taxon>Bacillati</taxon>
        <taxon>Bacillota</taxon>
        <taxon>Bacilli</taxon>
        <taxon>Lactobacillales</taxon>
        <taxon>Lactobacillaceae</taxon>
        <taxon>Pediococcus</taxon>
    </lineage>
</organism>
<dbReference type="GO" id="GO:0006465">
    <property type="term" value="P:signal peptide processing"/>
    <property type="evidence" value="ECO:0007669"/>
    <property type="project" value="TreeGrafter"/>
</dbReference>
<dbReference type="PANTHER" id="PTHR30487:SF0">
    <property type="entry name" value="PREPILIN LEADER PEPTIDASE_N-METHYLTRANSFERASE-RELATED"/>
    <property type="match status" value="1"/>
</dbReference>
<dbReference type="InterPro" id="IPR050882">
    <property type="entry name" value="Prepilin_peptidase/N-MTase"/>
</dbReference>
<comment type="caution">
    <text evidence="3">The sequence shown here is derived from an EMBL/GenBank/DDBJ whole genome shotgun (WGS) entry which is preliminary data.</text>
</comment>